<dbReference type="EMBL" id="BMKK01000002">
    <property type="protein sequence ID" value="GGD47643.1"/>
    <property type="molecule type" value="Genomic_DNA"/>
</dbReference>
<dbReference type="Gene3D" id="2.30.130.10">
    <property type="entry name" value="PUA domain"/>
    <property type="match status" value="1"/>
</dbReference>
<keyword evidence="4 10" id="KW-0489">Methyltransferase</keyword>
<dbReference type="InterPro" id="IPR019614">
    <property type="entry name" value="SAM-dep_methyl-trfase"/>
</dbReference>
<dbReference type="GO" id="GO:0006364">
    <property type="term" value="P:rRNA processing"/>
    <property type="evidence" value="ECO:0007669"/>
    <property type="project" value="UniProtKB-KW"/>
</dbReference>
<comment type="caution">
    <text evidence="10">The sequence shown here is derived from an EMBL/GenBank/DDBJ whole genome shotgun (WGS) entry which is preliminary data.</text>
</comment>
<dbReference type="Proteomes" id="UP000609064">
    <property type="component" value="Unassembled WGS sequence"/>
</dbReference>
<dbReference type="AlphaFoldDB" id="A0A916YIX3"/>
<comment type="subcellular location">
    <subcellularLocation>
        <location evidence="1">Cytoplasm</location>
    </subcellularLocation>
</comment>
<dbReference type="Gene3D" id="3.40.50.150">
    <property type="entry name" value="Vaccinia Virus protein VP39"/>
    <property type="match status" value="1"/>
</dbReference>
<dbReference type="Gene3D" id="3.30.750.80">
    <property type="entry name" value="RNA methyltransferase domain (HRMD) like"/>
    <property type="match status" value="1"/>
</dbReference>
<organism evidence="10 11">
    <name type="scientific">Emticicia aquatilis</name>
    <dbReference type="NCBI Taxonomy" id="1537369"/>
    <lineage>
        <taxon>Bacteria</taxon>
        <taxon>Pseudomonadati</taxon>
        <taxon>Bacteroidota</taxon>
        <taxon>Cytophagia</taxon>
        <taxon>Cytophagales</taxon>
        <taxon>Leadbetterellaceae</taxon>
        <taxon>Emticicia</taxon>
    </lineage>
</organism>
<dbReference type="PROSITE" id="PS50890">
    <property type="entry name" value="PUA"/>
    <property type="match status" value="1"/>
</dbReference>
<name>A0A916YIX3_9BACT</name>
<keyword evidence="6" id="KW-0949">S-adenosyl-L-methionine</keyword>
<dbReference type="InterPro" id="IPR002478">
    <property type="entry name" value="PUA"/>
</dbReference>
<dbReference type="SUPFAM" id="SSF88697">
    <property type="entry name" value="PUA domain-like"/>
    <property type="match status" value="1"/>
</dbReference>
<gene>
    <name evidence="10" type="ORF">GCM10011514_09540</name>
</gene>
<evidence type="ECO:0000313" key="11">
    <source>
        <dbReference type="Proteomes" id="UP000609064"/>
    </source>
</evidence>
<dbReference type="SMART" id="SM00359">
    <property type="entry name" value="PUA"/>
    <property type="match status" value="1"/>
</dbReference>
<dbReference type="GO" id="GO:0005737">
    <property type="term" value="C:cytoplasm"/>
    <property type="evidence" value="ECO:0007669"/>
    <property type="project" value="UniProtKB-SubCell"/>
</dbReference>
<evidence type="ECO:0000259" key="9">
    <source>
        <dbReference type="SMART" id="SM00359"/>
    </source>
</evidence>
<keyword evidence="7" id="KW-0694">RNA-binding</keyword>
<dbReference type="InterPro" id="IPR029063">
    <property type="entry name" value="SAM-dependent_MTases_sf"/>
</dbReference>
<dbReference type="SUPFAM" id="SSF53335">
    <property type="entry name" value="S-adenosyl-L-methionine-dependent methyltransferases"/>
    <property type="match status" value="1"/>
</dbReference>
<evidence type="ECO:0000256" key="5">
    <source>
        <dbReference type="ARBA" id="ARBA00022679"/>
    </source>
</evidence>
<dbReference type="Pfam" id="PF10672">
    <property type="entry name" value="Methyltrans_SAM"/>
    <property type="match status" value="1"/>
</dbReference>
<dbReference type="InterPro" id="IPR015947">
    <property type="entry name" value="PUA-like_sf"/>
</dbReference>
<dbReference type="InterPro" id="IPR041532">
    <property type="entry name" value="RlmI-like_PUA"/>
</dbReference>
<dbReference type="CDD" id="cd02440">
    <property type="entry name" value="AdoMet_MTases"/>
    <property type="match status" value="1"/>
</dbReference>
<keyword evidence="11" id="KW-1185">Reference proteome</keyword>
<keyword evidence="2" id="KW-0963">Cytoplasm</keyword>
<evidence type="ECO:0000256" key="4">
    <source>
        <dbReference type="ARBA" id="ARBA00022603"/>
    </source>
</evidence>
<dbReference type="CDD" id="cd11572">
    <property type="entry name" value="RlmI_M_like"/>
    <property type="match status" value="1"/>
</dbReference>
<dbReference type="PANTHER" id="PTHR42873">
    <property type="entry name" value="RIBOSOMAL RNA LARGE SUBUNIT METHYLTRANSFERASE"/>
    <property type="match status" value="1"/>
</dbReference>
<comment type="similarity">
    <text evidence="8">Belongs to the methyltransferase superfamily. RlmI family.</text>
</comment>
<keyword evidence="3" id="KW-0698">rRNA processing</keyword>
<dbReference type="CDD" id="cd21153">
    <property type="entry name" value="PUA_RlmI"/>
    <property type="match status" value="1"/>
</dbReference>
<keyword evidence="5" id="KW-0808">Transferase</keyword>
<evidence type="ECO:0000256" key="2">
    <source>
        <dbReference type="ARBA" id="ARBA00022490"/>
    </source>
</evidence>
<evidence type="ECO:0000256" key="7">
    <source>
        <dbReference type="ARBA" id="ARBA00022884"/>
    </source>
</evidence>
<evidence type="ECO:0000256" key="8">
    <source>
        <dbReference type="ARBA" id="ARBA00038091"/>
    </source>
</evidence>
<dbReference type="Pfam" id="PF17785">
    <property type="entry name" value="PUA_3"/>
    <property type="match status" value="1"/>
</dbReference>
<sequence>MYAKVILQAGKEIAVKRLHPWIFSGAIAKIEGNPTDGDVVEVFDKKNTYLATGHYYKGSIAVKIFSYKAVDVDEAFWLNKLSVAYQVRQTIVFQGGSGVVNCYRLVHGEGDGFPGLILDFYKGVVVFQAHTIGMWREKEKIVAGLKQIYGESLLAVYDKSKETLPDVFAKTVENSYLFIHSLTQSFAHSLIPHEVAENDNKFLIDWLTGQKTGFFLDQRDNRALLAQYAKGKKVLNSFCYSGGFSIYALKAGAELVHSVDVSKKAVDLVNQNVALNFGETDKHEAYAEDVMNYLKRNDQFYDVIILDPPAYAKNIAKRHNAVQGYKRLNVEGIKRLAKGGILFTFSCSQVVDRELFYNTIMSAALEVGRQVRVLHHLTQGADHPVNLFHPEGSYLKGLVLYVE</sequence>
<dbReference type="PANTHER" id="PTHR42873:SF1">
    <property type="entry name" value="S-ADENOSYLMETHIONINE-DEPENDENT METHYLTRANSFERASE DOMAIN-CONTAINING PROTEIN"/>
    <property type="match status" value="1"/>
</dbReference>
<dbReference type="GO" id="GO:0032259">
    <property type="term" value="P:methylation"/>
    <property type="evidence" value="ECO:0007669"/>
    <property type="project" value="UniProtKB-KW"/>
</dbReference>
<evidence type="ECO:0000256" key="3">
    <source>
        <dbReference type="ARBA" id="ARBA00022552"/>
    </source>
</evidence>
<protein>
    <submittedName>
        <fullName evidence="10">SAM-dependent methyltransferase</fullName>
    </submittedName>
</protein>
<dbReference type="RefSeq" id="WP_188764901.1">
    <property type="nucleotide sequence ID" value="NZ_BMKK01000002.1"/>
</dbReference>
<evidence type="ECO:0000256" key="1">
    <source>
        <dbReference type="ARBA" id="ARBA00004496"/>
    </source>
</evidence>
<evidence type="ECO:0000313" key="10">
    <source>
        <dbReference type="EMBL" id="GGD47643.1"/>
    </source>
</evidence>
<feature type="domain" description="PUA" evidence="9">
    <location>
        <begin position="3"/>
        <end position="86"/>
    </location>
</feature>
<dbReference type="InterPro" id="IPR036974">
    <property type="entry name" value="PUA_sf"/>
</dbReference>
<reference evidence="10" key="2">
    <citation type="submission" date="2020-09" db="EMBL/GenBank/DDBJ databases">
        <authorList>
            <person name="Sun Q."/>
            <person name="Zhou Y."/>
        </authorList>
    </citation>
    <scope>NUCLEOTIDE SEQUENCE</scope>
    <source>
        <strain evidence="10">CGMCC 1.15958</strain>
    </source>
</reference>
<dbReference type="GO" id="GO:0003723">
    <property type="term" value="F:RNA binding"/>
    <property type="evidence" value="ECO:0007669"/>
    <property type="project" value="UniProtKB-KW"/>
</dbReference>
<dbReference type="GO" id="GO:0008168">
    <property type="term" value="F:methyltransferase activity"/>
    <property type="evidence" value="ECO:0007669"/>
    <property type="project" value="UniProtKB-KW"/>
</dbReference>
<proteinExistence type="inferred from homology"/>
<reference evidence="10" key="1">
    <citation type="journal article" date="2014" name="Int. J. Syst. Evol. Microbiol.">
        <title>Complete genome sequence of Corynebacterium casei LMG S-19264T (=DSM 44701T), isolated from a smear-ripened cheese.</title>
        <authorList>
            <consortium name="US DOE Joint Genome Institute (JGI-PGF)"/>
            <person name="Walter F."/>
            <person name="Albersmeier A."/>
            <person name="Kalinowski J."/>
            <person name="Ruckert C."/>
        </authorList>
    </citation>
    <scope>NUCLEOTIDE SEQUENCE</scope>
    <source>
        <strain evidence="10">CGMCC 1.15958</strain>
    </source>
</reference>
<evidence type="ECO:0000256" key="6">
    <source>
        <dbReference type="ARBA" id="ARBA00022691"/>
    </source>
</evidence>
<accession>A0A916YIX3</accession>